<keyword evidence="5" id="KW-0175">Coiled coil</keyword>
<dbReference type="SUPFAM" id="SSF90209">
    <property type="entry name" value="Ran binding protein zinc finger-like"/>
    <property type="match status" value="1"/>
</dbReference>
<dbReference type="GO" id="GO:0008270">
    <property type="term" value="F:zinc ion binding"/>
    <property type="evidence" value="ECO:0007669"/>
    <property type="project" value="UniProtKB-KW"/>
</dbReference>
<evidence type="ECO:0000256" key="6">
    <source>
        <dbReference type="SAM" id="MobiDB-lite"/>
    </source>
</evidence>
<feature type="region of interest" description="Disordered" evidence="6">
    <location>
        <begin position="1"/>
        <end position="145"/>
    </location>
</feature>
<reference evidence="8 9" key="1">
    <citation type="journal article" date="2015" name="Genome Biol. Evol.">
        <title>Comparative Genomics of a Bacterivorous Green Alga Reveals Evolutionary Causalities and Consequences of Phago-Mixotrophic Mode of Nutrition.</title>
        <authorList>
            <person name="Burns J.A."/>
            <person name="Paasch A."/>
            <person name="Narechania A."/>
            <person name="Kim E."/>
        </authorList>
    </citation>
    <scope>NUCLEOTIDE SEQUENCE [LARGE SCALE GENOMIC DNA]</scope>
    <source>
        <strain evidence="8 9">PLY_AMNH</strain>
    </source>
</reference>
<feature type="compositionally biased region" description="Low complexity" evidence="6">
    <location>
        <begin position="523"/>
        <end position="533"/>
    </location>
</feature>
<feature type="domain" description="RanBP2-type" evidence="7">
    <location>
        <begin position="146"/>
        <end position="175"/>
    </location>
</feature>
<accession>A0AAE0ESC7</accession>
<dbReference type="InterPro" id="IPR036443">
    <property type="entry name" value="Znf_RanBP2_sf"/>
</dbReference>
<feature type="compositionally biased region" description="Low complexity" evidence="6">
    <location>
        <begin position="235"/>
        <end position="246"/>
    </location>
</feature>
<feature type="coiled-coil region" evidence="5">
    <location>
        <begin position="586"/>
        <end position="634"/>
    </location>
</feature>
<dbReference type="AlphaFoldDB" id="A0AAE0ESC7"/>
<organism evidence="8 9">
    <name type="scientific">Cymbomonas tetramitiformis</name>
    <dbReference type="NCBI Taxonomy" id="36881"/>
    <lineage>
        <taxon>Eukaryota</taxon>
        <taxon>Viridiplantae</taxon>
        <taxon>Chlorophyta</taxon>
        <taxon>Pyramimonadophyceae</taxon>
        <taxon>Pyramimonadales</taxon>
        <taxon>Pyramimonadaceae</taxon>
        <taxon>Cymbomonas</taxon>
    </lineage>
</organism>
<keyword evidence="3" id="KW-0862">Zinc</keyword>
<feature type="compositionally biased region" description="Polar residues" evidence="6">
    <location>
        <begin position="223"/>
        <end position="234"/>
    </location>
</feature>
<feature type="compositionally biased region" description="Polar residues" evidence="6">
    <location>
        <begin position="96"/>
        <end position="109"/>
    </location>
</feature>
<name>A0AAE0ESC7_9CHLO</name>
<feature type="compositionally biased region" description="Basic and acidic residues" evidence="6">
    <location>
        <begin position="415"/>
        <end position="447"/>
    </location>
</feature>
<feature type="compositionally biased region" description="Acidic residues" evidence="6">
    <location>
        <begin position="364"/>
        <end position="374"/>
    </location>
</feature>
<feature type="coiled-coil region" evidence="5">
    <location>
        <begin position="877"/>
        <end position="943"/>
    </location>
</feature>
<feature type="coiled-coil region" evidence="5">
    <location>
        <begin position="816"/>
        <end position="850"/>
    </location>
</feature>
<comment type="caution">
    <text evidence="8">The sequence shown here is derived from an EMBL/GenBank/DDBJ whole genome shotgun (WGS) entry which is preliminary data.</text>
</comment>
<evidence type="ECO:0000313" key="9">
    <source>
        <dbReference type="Proteomes" id="UP001190700"/>
    </source>
</evidence>
<dbReference type="PROSITE" id="PS50199">
    <property type="entry name" value="ZF_RANBP2_2"/>
    <property type="match status" value="1"/>
</dbReference>
<feature type="compositionally biased region" description="Polar residues" evidence="6">
    <location>
        <begin position="269"/>
        <end position="278"/>
    </location>
</feature>
<keyword evidence="9" id="KW-1185">Reference proteome</keyword>
<evidence type="ECO:0000256" key="2">
    <source>
        <dbReference type="ARBA" id="ARBA00022771"/>
    </source>
</evidence>
<keyword evidence="1" id="KW-0479">Metal-binding</keyword>
<dbReference type="InterPro" id="IPR001876">
    <property type="entry name" value="Znf_RanBP2"/>
</dbReference>
<feature type="compositionally biased region" description="Basic and acidic residues" evidence="6">
    <location>
        <begin position="79"/>
        <end position="92"/>
    </location>
</feature>
<evidence type="ECO:0000256" key="4">
    <source>
        <dbReference type="PROSITE-ProRule" id="PRU00322"/>
    </source>
</evidence>
<feature type="compositionally biased region" description="Acidic residues" evidence="6">
    <location>
        <begin position="328"/>
        <end position="337"/>
    </location>
</feature>
<feature type="compositionally biased region" description="Basic and acidic residues" evidence="6">
    <location>
        <begin position="50"/>
        <end position="59"/>
    </location>
</feature>
<sequence length="1176" mass="125879">MNLAERLPGGVVRMEEAPSESGDSENLAPEASETSMEQADSHLQVASEGLGERAADRQPRAALQNSEGTTPLDDEELSEHDAAKEGIAERPETLPAQLTAQEESPSMQLPTWAVFGEPAFGKEEWDEDEGEGEGEEEEELGDSDEPMARWCCEACTFHNLPSASTCEMCFTERPLPATGAPRGGAGTGRASEAGGDPFESEMRSVSQGSAEQGDVHAPCQPAQEATTAADQTYSEHGAAAAPAVVHAEVERAAKGVAEPVQGDVEDASTVLSSEVSTPPSSPDGSIGSARRSVLEMERPAVEETGDAMAAAALDTAAGSATSGVLNDGIDDDEEDESGLGRLPAGSTMGAGELHTTAGSREFTLSDDSDDDDVDVGGTGALVHRPRATSVQAVQAPMAEASTRGSRSVSAPEVNVPREEDGGPELDVRHGDEEKDAAHDVADSRGDRLGSAAQSDLESELGGVSGALDSDDDGETISRCSVQTREEAAEDDASGAPDAAGLGRLPSDAAGLGRLPSDEEKGAMEAAQGEAEAASSQRQDGVLVRELELKTQMAGVKRREAELEMREAQVQLCEVQLKAYDPQSNLVKQLEQEKLSYEADLEDARHMTLLVEGRLSAAEAQLALVQEESAALRDQLETREAWQHASERHGQRQEIAEVVAAAVEAELLRMAPLLLEQEDAAAHASEVAAEEALAAAGAREDADTAERCLMEMAEVMECELLQVELSAGERLSEEQAAAEHQLALERVQVERLTAADAAARAELHNLRTGLEVQARQTMVQEATAREAALLESLEQHGVQLAARDAVLEVQQSARSEIEALQASEHRANAALVELEADAEEQLGLLRSSESEQREIVRRLRHQVDESIAECQLSMETSKTELQSEIARLKMEASECATESSLAMGVARTEMSAAEQEVQDVRAAASQLQAKYAQLRSELDEASIAEKQSESHGAKLELLSMQLRVQDQDEVALRLRADVQRHEETCAAAAAQVERLESQRPDLGAEHARVAGLQDLIEVERLEQKALLRAEVQRRHAAQEKEKEAQTEVEIQAEMLTEHRAHLQRLHADLQLTHAATVQAKRDNDRHLHEAEAQAEVETATAAAAVRQREELESALMLQLEELEGGLAAAQAAAQGQIHQLDLERSEATSALQDAVLEMGRESLRLQEAVVEADCMAA</sequence>
<dbReference type="EMBL" id="LGRX02034289">
    <property type="protein sequence ID" value="KAK3238237.1"/>
    <property type="molecule type" value="Genomic_DNA"/>
</dbReference>
<feature type="region of interest" description="Disordered" evidence="6">
    <location>
        <begin position="176"/>
        <end position="539"/>
    </location>
</feature>
<feature type="compositionally biased region" description="Basic and acidic residues" evidence="6">
    <location>
        <begin position="292"/>
        <end position="301"/>
    </location>
</feature>
<evidence type="ECO:0000256" key="5">
    <source>
        <dbReference type="SAM" id="Coils"/>
    </source>
</evidence>
<evidence type="ECO:0000256" key="1">
    <source>
        <dbReference type="ARBA" id="ARBA00022723"/>
    </source>
</evidence>
<evidence type="ECO:0000256" key="3">
    <source>
        <dbReference type="ARBA" id="ARBA00022833"/>
    </source>
</evidence>
<dbReference type="PROSITE" id="PS01358">
    <property type="entry name" value="ZF_RANBP2_1"/>
    <property type="match status" value="1"/>
</dbReference>
<protein>
    <recommendedName>
        <fullName evidence="7">RanBP2-type domain-containing protein</fullName>
    </recommendedName>
</protein>
<evidence type="ECO:0000313" key="8">
    <source>
        <dbReference type="EMBL" id="KAK3238237.1"/>
    </source>
</evidence>
<feature type="non-terminal residue" evidence="8">
    <location>
        <position position="1176"/>
    </location>
</feature>
<keyword evidence="2 4" id="KW-0863">Zinc-finger</keyword>
<dbReference type="Proteomes" id="UP001190700">
    <property type="component" value="Unassembled WGS sequence"/>
</dbReference>
<gene>
    <name evidence="8" type="ORF">CYMTET_51737</name>
</gene>
<feature type="compositionally biased region" description="Acidic residues" evidence="6">
    <location>
        <begin position="124"/>
        <end position="145"/>
    </location>
</feature>
<feature type="compositionally biased region" description="Low complexity" evidence="6">
    <location>
        <begin position="306"/>
        <end position="323"/>
    </location>
</feature>
<dbReference type="Gene3D" id="2.30.30.380">
    <property type="entry name" value="Zn-finger domain of Sec23/24"/>
    <property type="match status" value="1"/>
</dbReference>
<evidence type="ECO:0000259" key="7">
    <source>
        <dbReference type="PROSITE" id="PS50199"/>
    </source>
</evidence>
<proteinExistence type="predicted"/>